<dbReference type="GO" id="GO:0046872">
    <property type="term" value="F:metal ion binding"/>
    <property type="evidence" value="ECO:0007669"/>
    <property type="project" value="UniProtKB-KW"/>
</dbReference>
<dbReference type="GO" id="GO:0016020">
    <property type="term" value="C:membrane"/>
    <property type="evidence" value="ECO:0007669"/>
    <property type="project" value="TreeGrafter"/>
</dbReference>
<dbReference type="InterPro" id="IPR011330">
    <property type="entry name" value="Glyco_hydro/deAcase_b/a-brl"/>
</dbReference>
<dbReference type="PANTHER" id="PTHR10587">
    <property type="entry name" value="GLYCOSYL TRANSFERASE-RELATED"/>
    <property type="match status" value="1"/>
</dbReference>
<protein>
    <submittedName>
        <fullName evidence="4">Polysaccharide deacetylase</fullName>
    </submittedName>
</protein>
<dbReference type="AlphaFoldDB" id="A0A4R5DGQ3"/>
<dbReference type="InterPro" id="IPR050248">
    <property type="entry name" value="Polysacc_deacetylase_ArnD"/>
</dbReference>
<evidence type="ECO:0000313" key="5">
    <source>
        <dbReference type="Proteomes" id="UP000294850"/>
    </source>
</evidence>
<proteinExistence type="predicted"/>
<dbReference type="Pfam" id="PF01522">
    <property type="entry name" value="Polysacc_deac_1"/>
    <property type="match status" value="1"/>
</dbReference>
<reference evidence="4 5" key="1">
    <citation type="submission" date="2019-03" db="EMBL/GenBank/DDBJ databases">
        <title>Dyadobacter AR-3-6 sp. nov., isolated from arctic soil.</title>
        <authorList>
            <person name="Chaudhary D.K."/>
        </authorList>
    </citation>
    <scope>NUCLEOTIDE SEQUENCE [LARGE SCALE GENOMIC DNA]</scope>
    <source>
        <strain evidence="4 5">AR-3-6</strain>
    </source>
</reference>
<name>A0A4R5DGQ3_9BACT</name>
<dbReference type="PROSITE" id="PS51677">
    <property type="entry name" value="NODB"/>
    <property type="match status" value="1"/>
</dbReference>
<dbReference type="OrthoDB" id="2795102at2"/>
<gene>
    <name evidence="4" type="ORF">E0F88_22125</name>
</gene>
<dbReference type="CDD" id="cd10967">
    <property type="entry name" value="CE4_GLA_like_6s"/>
    <property type="match status" value="1"/>
</dbReference>
<accession>A0A4R5DGQ3</accession>
<keyword evidence="1" id="KW-0479">Metal-binding</keyword>
<evidence type="ECO:0000256" key="2">
    <source>
        <dbReference type="ARBA" id="ARBA00022801"/>
    </source>
</evidence>
<comment type="caution">
    <text evidence="4">The sequence shown here is derived from an EMBL/GenBank/DDBJ whole genome shotgun (WGS) entry which is preliminary data.</text>
</comment>
<evidence type="ECO:0000259" key="3">
    <source>
        <dbReference type="PROSITE" id="PS51677"/>
    </source>
</evidence>
<dbReference type="GO" id="GO:0005975">
    <property type="term" value="P:carbohydrate metabolic process"/>
    <property type="evidence" value="ECO:0007669"/>
    <property type="project" value="InterPro"/>
</dbReference>
<dbReference type="InterPro" id="IPR002509">
    <property type="entry name" value="NODB_dom"/>
</dbReference>
<organism evidence="4 5">
    <name type="scientific">Dyadobacter psychrotolerans</name>
    <dbReference type="NCBI Taxonomy" id="2541721"/>
    <lineage>
        <taxon>Bacteria</taxon>
        <taxon>Pseudomonadati</taxon>
        <taxon>Bacteroidota</taxon>
        <taxon>Cytophagia</taxon>
        <taxon>Cytophagales</taxon>
        <taxon>Spirosomataceae</taxon>
        <taxon>Dyadobacter</taxon>
    </lineage>
</organism>
<evidence type="ECO:0000256" key="1">
    <source>
        <dbReference type="ARBA" id="ARBA00022723"/>
    </source>
</evidence>
<feature type="domain" description="NodB homology" evidence="3">
    <location>
        <begin position="32"/>
        <end position="259"/>
    </location>
</feature>
<evidence type="ECO:0000313" key="4">
    <source>
        <dbReference type="EMBL" id="TDE12397.1"/>
    </source>
</evidence>
<dbReference type="PANTHER" id="PTHR10587:SF133">
    <property type="entry name" value="CHITIN DEACETYLASE 1-RELATED"/>
    <property type="match status" value="1"/>
</dbReference>
<dbReference type="RefSeq" id="WP_131960465.1">
    <property type="nucleotide sequence ID" value="NZ_SMFL01000009.1"/>
</dbReference>
<dbReference type="EMBL" id="SMFL01000009">
    <property type="protein sequence ID" value="TDE12397.1"/>
    <property type="molecule type" value="Genomic_DNA"/>
</dbReference>
<dbReference type="GO" id="GO:0016810">
    <property type="term" value="F:hydrolase activity, acting on carbon-nitrogen (but not peptide) bonds"/>
    <property type="evidence" value="ECO:0007669"/>
    <property type="project" value="InterPro"/>
</dbReference>
<dbReference type="PROSITE" id="PS51257">
    <property type="entry name" value="PROKAR_LIPOPROTEIN"/>
    <property type="match status" value="1"/>
</dbReference>
<dbReference type="SUPFAM" id="SSF88713">
    <property type="entry name" value="Glycoside hydrolase/deacetylase"/>
    <property type="match status" value="1"/>
</dbReference>
<sequence length="268" mass="30426">MKQYEFQFLYLIIGVGLFVTGCSKGSQDTSKSGIAISFDDHFINEWYALRPLFQKYNAKVTFFITCGDSLKIDEIEKLKQLQKDGHEIGFHGTVHSKSTELIKAGAAEYIKTELTPGLKYMADAGFFPSSYAHPGGNHNERVDSVLLAKGFKILRDVAISRRVLYGIPLYTTLPRIMSWIYYPFDQTRTVDALLIDQDSEITDDEIKDAIVKAKKTNTALMLFGHKPLYAKPVNGEYGFNVSFLETILKEAEQQNLKFYTMTELVEVR</sequence>
<keyword evidence="2" id="KW-0378">Hydrolase</keyword>
<dbReference type="Proteomes" id="UP000294850">
    <property type="component" value="Unassembled WGS sequence"/>
</dbReference>
<dbReference type="Gene3D" id="3.20.20.370">
    <property type="entry name" value="Glycoside hydrolase/deacetylase"/>
    <property type="match status" value="1"/>
</dbReference>
<keyword evidence="5" id="KW-1185">Reference proteome</keyword>